<evidence type="ECO:0000313" key="2">
    <source>
        <dbReference type="EMBL" id="AGB01315.1"/>
    </source>
</evidence>
<gene>
    <name evidence="2" type="ordered locus">Metfor_0234</name>
</gene>
<proteinExistence type="predicted"/>
<evidence type="ECO:0000313" key="3">
    <source>
        <dbReference type="Proteomes" id="UP000010824"/>
    </source>
</evidence>
<reference evidence="2 3" key="2">
    <citation type="journal article" date="2014" name="Genome Announc.">
        <title>Complete Genome Sequence of Methanoregula formicica SMSPT, a Mesophilic Hydrogenotrophic Methanogen Isolated from a Methanogenic Upflow Anaerobic Sludge Blanket Reactor.</title>
        <authorList>
            <person name="Yamamoto K."/>
            <person name="Tamaki H."/>
            <person name="Cadillo-Quiroz H."/>
            <person name="Imachi H."/>
            <person name="Kyrpides N."/>
            <person name="Woyke T."/>
            <person name="Goodwin L."/>
            <person name="Zinder S.H."/>
            <person name="Kamagata Y."/>
            <person name="Liu W.T."/>
        </authorList>
    </citation>
    <scope>NUCLEOTIDE SEQUENCE [LARGE SCALE GENOMIC DNA]</scope>
    <source>
        <strain evidence="3">DSM 22288 / NBRC 105244 / SMSP</strain>
    </source>
</reference>
<dbReference type="Proteomes" id="UP000010824">
    <property type="component" value="Chromosome"/>
</dbReference>
<dbReference type="STRING" id="593750.Metfor_0234"/>
<organism evidence="2 3">
    <name type="scientific">Methanoregula formicica (strain DSM 22288 / NBRC 105244 / SMSP)</name>
    <dbReference type="NCBI Taxonomy" id="593750"/>
    <lineage>
        <taxon>Archaea</taxon>
        <taxon>Methanobacteriati</taxon>
        <taxon>Methanobacteriota</taxon>
        <taxon>Stenosarchaea group</taxon>
        <taxon>Methanomicrobia</taxon>
        <taxon>Methanomicrobiales</taxon>
        <taxon>Methanoregulaceae</taxon>
        <taxon>Methanoregula</taxon>
    </lineage>
</organism>
<name>L0HBC7_METFS</name>
<dbReference type="KEGG" id="mfo:Metfor_0234"/>
<evidence type="ECO:0000256" key="1">
    <source>
        <dbReference type="SAM" id="Phobius"/>
    </source>
</evidence>
<dbReference type="InParanoid" id="L0HBC7"/>
<protein>
    <submittedName>
        <fullName evidence="2">Uncharacterized protein</fullName>
    </submittedName>
</protein>
<feature type="transmembrane region" description="Helical" evidence="1">
    <location>
        <begin position="103"/>
        <end position="122"/>
    </location>
</feature>
<dbReference type="EMBL" id="CP003167">
    <property type="protein sequence ID" value="AGB01315.1"/>
    <property type="molecule type" value="Genomic_DNA"/>
</dbReference>
<keyword evidence="1" id="KW-0812">Transmembrane</keyword>
<accession>L0HBC7</accession>
<keyword evidence="1" id="KW-0472">Membrane</keyword>
<keyword evidence="3" id="KW-1185">Reference proteome</keyword>
<dbReference type="AlphaFoldDB" id="L0HBC7"/>
<keyword evidence="1" id="KW-1133">Transmembrane helix</keyword>
<dbReference type="HOGENOM" id="CLU_1901927_0_0_2"/>
<sequence precursor="true">MKVKRLHNGISRQLPLVFLFVFLAFSFLSPAGAAEPAKAGPFFTPVEINTTNTSLDPAALPPEFRETREQVVVKSELNETVLAAPKGEMAAGPRSIGFSFDPLVMAAAVIAIVVIGAGILYYRRKNCDQEEKV</sequence>
<reference evidence="3" key="1">
    <citation type="submission" date="2011-12" db="EMBL/GenBank/DDBJ databases">
        <title>Complete sequence of Methanoregula formicicum SMSP.</title>
        <authorList>
            <person name="Lucas S."/>
            <person name="Han J."/>
            <person name="Lapidus A."/>
            <person name="Cheng J.-F."/>
            <person name="Goodwin L."/>
            <person name="Pitluck S."/>
            <person name="Peters L."/>
            <person name="Ovchinnikova G."/>
            <person name="Teshima H."/>
            <person name="Detter J.C."/>
            <person name="Han C."/>
            <person name="Tapia R."/>
            <person name="Land M."/>
            <person name="Hauser L."/>
            <person name="Kyrpides N."/>
            <person name="Ivanova N."/>
            <person name="Pagani I."/>
            <person name="Imachi H."/>
            <person name="Tamaki H."/>
            <person name="Sekiguchi Y."/>
            <person name="Kamagata Y."/>
            <person name="Cadillo-Quiroz H."/>
            <person name="Zinder S."/>
            <person name="Liu W.-T."/>
            <person name="Woyke T."/>
        </authorList>
    </citation>
    <scope>NUCLEOTIDE SEQUENCE [LARGE SCALE GENOMIC DNA]</scope>
    <source>
        <strain evidence="3">DSM 22288 / NBRC 105244 / SMSP</strain>
    </source>
</reference>